<dbReference type="InterPro" id="IPR029052">
    <property type="entry name" value="Metallo-depent_PP-like"/>
</dbReference>
<comment type="similarity">
    <text evidence="1 6">Belongs to the SbcD family.</text>
</comment>
<protein>
    <recommendedName>
        <fullName evidence="2 6">Nuclease SbcCD subunit D</fullName>
    </recommendedName>
</protein>
<dbReference type="CDD" id="cd00840">
    <property type="entry name" value="MPP_Mre11_N"/>
    <property type="match status" value="1"/>
</dbReference>
<dbReference type="GO" id="GO:0006310">
    <property type="term" value="P:DNA recombination"/>
    <property type="evidence" value="ECO:0007669"/>
    <property type="project" value="UniProtKB-KW"/>
</dbReference>
<dbReference type="AlphaFoldDB" id="A0A2I1I708"/>
<evidence type="ECO:0000256" key="4">
    <source>
        <dbReference type="ARBA" id="ARBA00022801"/>
    </source>
</evidence>
<dbReference type="GO" id="GO:0004519">
    <property type="term" value="F:endonuclease activity"/>
    <property type="evidence" value="ECO:0007669"/>
    <property type="project" value="UniProtKB-KW"/>
</dbReference>
<evidence type="ECO:0000259" key="7">
    <source>
        <dbReference type="Pfam" id="PF00149"/>
    </source>
</evidence>
<comment type="function">
    <text evidence="6">SbcCD cleaves DNA hairpin structures. These structures can inhibit DNA replication and are intermediates in certain DNA recombination reactions. The complex acts as a 3'-&gt;5' double strand exonuclease that can open hairpins. It also has a 5' single-strand endonuclease activity.</text>
</comment>
<keyword evidence="4 6" id="KW-0378">Hydrolase</keyword>
<sequence length="406" mass="44529">MQILHTSDWHVGRTLHGESLSDSIDAFFTWLKELVIQRKIDVVLISGDVFDRSVPPVHAVRQLSRYLTDLAGHTRIILTSGNHDGPIRLGMFSDLLSDSLVIATEPEQIGTAIECGTVDDGALIYPVPYLEPDLVRQILSDQEINEETSLPVPLARSHEAVMGAALRRIHDDLCQRRVQGDVRPAIAMPHAFITGGSASDSERNIEVGGVAHVPAGIFDTLGGKSTPVAHLAYVAAGHLHRPQQISGTAVPVFYSGSPVAYSFSEYQVTKRVYLLDTEAVDEAGYLHPQPIDIPVHRPIAVLRGTMDQLTTDPDPNDQASYCSITVTDDLRPDRMIPRLKTIYPYALIIQHESSLTPPSHTGVSAVSSRSDTEISLEFFELLGGAKLTDTERGIIQDTWEQVRKQA</sequence>
<keyword evidence="6" id="KW-0235">DNA replication</keyword>
<dbReference type="InterPro" id="IPR041796">
    <property type="entry name" value="Mre11_N"/>
</dbReference>
<dbReference type="RefSeq" id="WP_101627378.1">
    <property type="nucleotide sequence ID" value="NZ_PKKJ01000001.1"/>
</dbReference>
<evidence type="ECO:0000313" key="9">
    <source>
        <dbReference type="Proteomes" id="UP000234545"/>
    </source>
</evidence>
<accession>A0A2I1I708</accession>
<dbReference type="Pfam" id="PF00149">
    <property type="entry name" value="Metallophos"/>
    <property type="match status" value="1"/>
</dbReference>
<evidence type="ECO:0000256" key="3">
    <source>
        <dbReference type="ARBA" id="ARBA00022722"/>
    </source>
</evidence>
<dbReference type="InterPro" id="IPR004843">
    <property type="entry name" value="Calcineurin-like_PHP"/>
</dbReference>
<dbReference type="NCBIfam" id="TIGR00619">
    <property type="entry name" value="sbcd"/>
    <property type="match status" value="1"/>
</dbReference>
<reference evidence="8 9" key="1">
    <citation type="submission" date="2017-12" db="EMBL/GenBank/DDBJ databases">
        <title>Phylogenetic diversity of female urinary microbiome.</title>
        <authorList>
            <person name="Thomas-White K."/>
            <person name="Wolfe A.J."/>
        </authorList>
    </citation>
    <scope>NUCLEOTIDE SEQUENCE [LARGE SCALE GENOMIC DNA]</scope>
    <source>
        <strain evidence="8 9">UMB0250</strain>
    </source>
</reference>
<evidence type="ECO:0000256" key="2">
    <source>
        <dbReference type="ARBA" id="ARBA00013365"/>
    </source>
</evidence>
<dbReference type="InterPro" id="IPR050535">
    <property type="entry name" value="DNA_Repair-Maintenance_Comp"/>
</dbReference>
<dbReference type="EMBL" id="PKKJ01000001">
    <property type="protein sequence ID" value="PKY66871.1"/>
    <property type="molecule type" value="Genomic_DNA"/>
</dbReference>
<comment type="subunit">
    <text evidence="6">Heterodimer of SbcC and SbcD.</text>
</comment>
<evidence type="ECO:0000256" key="1">
    <source>
        <dbReference type="ARBA" id="ARBA00010555"/>
    </source>
</evidence>
<gene>
    <name evidence="6" type="primary">sbcD</name>
    <name evidence="8" type="ORF">CYJ25_01105</name>
</gene>
<dbReference type="GO" id="GO:0008408">
    <property type="term" value="F:3'-5' exonuclease activity"/>
    <property type="evidence" value="ECO:0007669"/>
    <property type="project" value="InterPro"/>
</dbReference>
<keyword evidence="6" id="KW-0233">DNA recombination</keyword>
<dbReference type="PANTHER" id="PTHR30337:SF0">
    <property type="entry name" value="NUCLEASE SBCCD SUBUNIT D"/>
    <property type="match status" value="1"/>
</dbReference>
<keyword evidence="3 6" id="KW-0540">Nuclease</keyword>
<dbReference type="GO" id="GO:0006260">
    <property type="term" value="P:DNA replication"/>
    <property type="evidence" value="ECO:0007669"/>
    <property type="project" value="UniProtKB-KW"/>
</dbReference>
<dbReference type="Gene3D" id="3.60.21.10">
    <property type="match status" value="1"/>
</dbReference>
<feature type="domain" description="Calcineurin-like phosphoesterase" evidence="7">
    <location>
        <begin position="1"/>
        <end position="100"/>
    </location>
</feature>
<evidence type="ECO:0000256" key="5">
    <source>
        <dbReference type="ARBA" id="ARBA00022839"/>
    </source>
</evidence>
<dbReference type="InterPro" id="IPR004593">
    <property type="entry name" value="SbcD"/>
</dbReference>
<keyword evidence="5 6" id="KW-0269">Exonuclease</keyword>
<evidence type="ECO:0000256" key="6">
    <source>
        <dbReference type="RuleBase" id="RU363069"/>
    </source>
</evidence>
<proteinExistence type="inferred from homology"/>
<comment type="caution">
    <text evidence="8">The sequence shown here is derived from an EMBL/GenBank/DDBJ whole genome shotgun (WGS) entry which is preliminary data.</text>
</comment>
<dbReference type="SUPFAM" id="SSF56300">
    <property type="entry name" value="Metallo-dependent phosphatases"/>
    <property type="match status" value="1"/>
</dbReference>
<dbReference type="PANTHER" id="PTHR30337">
    <property type="entry name" value="COMPONENT OF ATP-DEPENDENT DSDNA EXONUCLEASE"/>
    <property type="match status" value="1"/>
</dbReference>
<dbReference type="OrthoDB" id="9773856at2"/>
<evidence type="ECO:0000313" key="8">
    <source>
        <dbReference type="EMBL" id="PKY66871.1"/>
    </source>
</evidence>
<organism evidence="8 9">
    <name type="scientific">Schaalia turicensis</name>
    <dbReference type="NCBI Taxonomy" id="131111"/>
    <lineage>
        <taxon>Bacteria</taxon>
        <taxon>Bacillati</taxon>
        <taxon>Actinomycetota</taxon>
        <taxon>Actinomycetes</taxon>
        <taxon>Actinomycetales</taxon>
        <taxon>Actinomycetaceae</taxon>
        <taxon>Schaalia</taxon>
    </lineage>
</organism>
<keyword evidence="6" id="KW-0255">Endonuclease</keyword>
<dbReference type="Proteomes" id="UP000234545">
    <property type="component" value="Unassembled WGS sequence"/>
</dbReference>
<name>A0A2I1I708_9ACTO</name>